<dbReference type="EMBL" id="KB202199">
    <property type="protein sequence ID" value="ESO91868.1"/>
    <property type="molecule type" value="Genomic_DNA"/>
</dbReference>
<dbReference type="CTD" id="20239340"/>
<evidence type="ECO:0000259" key="2">
    <source>
        <dbReference type="PROSITE" id="PS00028"/>
    </source>
</evidence>
<dbReference type="KEGG" id="lgi:LOTGIDRAFT_163229"/>
<feature type="domain" description="C2H2-type" evidence="2">
    <location>
        <begin position="39"/>
        <end position="61"/>
    </location>
</feature>
<evidence type="ECO:0000256" key="1">
    <source>
        <dbReference type="SAM" id="MobiDB-lite"/>
    </source>
</evidence>
<keyword evidence="4" id="KW-1185">Reference proteome</keyword>
<reference evidence="3 4" key="1">
    <citation type="journal article" date="2013" name="Nature">
        <title>Insights into bilaterian evolution from three spiralian genomes.</title>
        <authorList>
            <person name="Simakov O."/>
            <person name="Marletaz F."/>
            <person name="Cho S.J."/>
            <person name="Edsinger-Gonzales E."/>
            <person name="Havlak P."/>
            <person name="Hellsten U."/>
            <person name="Kuo D.H."/>
            <person name="Larsson T."/>
            <person name="Lv J."/>
            <person name="Arendt D."/>
            <person name="Savage R."/>
            <person name="Osoegawa K."/>
            <person name="de Jong P."/>
            <person name="Grimwood J."/>
            <person name="Chapman J.A."/>
            <person name="Shapiro H."/>
            <person name="Aerts A."/>
            <person name="Otillar R.P."/>
            <person name="Terry A.Y."/>
            <person name="Boore J.L."/>
            <person name="Grigoriev I.V."/>
            <person name="Lindberg D.R."/>
            <person name="Seaver E.C."/>
            <person name="Weisblat D.A."/>
            <person name="Putnam N.H."/>
            <person name="Rokhsar D.S."/>
        </authorList>
    </citation>
    <scope>NUCLEOTIDE SEQUENCE [LARGE SCALE GENOMIC DNA]</scope>
</reference>
<gene>
    <name evidence="3" type="ORF">LOTGIDRAFT_163229</name>
</gene>
<feature type="region of interest" description="Disordered" evidence="1">
    <location>
        <begin position="299"/>
        <end position="324"/>
    </location>
</feature>
<evidence type="ECO:0000313" key="4">
    <source>
        <dbReference type="Proteomes" id="UP000030746"/>
    </source>
</evidence>
<dbReference type="Proteomes" id="UP000030746">
    <property type="component" value="Unassembled WGS sequence"/>
</dbReference>
<dbReference type="RefSeq" id="XP_009057538.1">
    <property type="nucleotide sequence ID" value="XM_009059290.1"/>
</dbReference>
<dbReference type="GeneID" id="20239340"/>
<proteinExistence type="predicted"/>
<dbReference type="OrthoDB" id="6162896at2759"/>
<dbReference type="HOGENOM" id="CLU_742465_0_0_1"/>
<protein>
    <recommendedName>
        <fullName evidence="2">C2H2-type domain-containing protein</fullName>
    </recommendedName>
</protein>
<dbReference type="PROSITE" id="PS00028">
    <property type="entry name" value="ZINC_FINGER_C2H2_1"/>
    <property type="match status" value="1"/>
</dbReference>
<evidence type="ECO:0000313" key="3">
    <source>
        <dbReference type="EMBL" id="ESO91868.1"/>
    </source>
</evidence>
<sequence>MTLDCERKGITKTRKHGSRCKEVLLLAEMADSILRAVECWKCNKVFQTARDRKNHMGNTDHSCLRVMCPFCSRERLCRRSTPELRDHVKKEHARKFEDMPKDFFGEGNGFWLAMYPEDFAKLIKPPERRSRSCYGGQGTGEEDWETGWEFSSINPSYRKRARSSSLVCESRLVPNYQPQTTKKVKAYDPERPELPVPDISVNGVAVKQGGFETIFSDQEHTLWFTASVSADLTSDPRGMDGFATPEDDDTTTSWISLPFKNGAVSFCGVELLGISPRFLLQVKRGHSVAFTSARKTSTSTATSDEVLEGARPSAVPDPNSQSPEVDLNTFQDNFSQASLAESATIILEAVDVEERQQVLDILRSDVDDLMPIL</sequence>
<name>V3ZKL9_LOTGI</name>
<organism evidence="3 4">
    <name type="scientific">Lottia gigantea</name>
    <name type="common">Giant owl limpet</name>
    <dbReference type="NCBI Taxonomy" id="225164"/>
    <lineage>
        <taxon>Eukaryota</taxon>
        <taxon>Metazoa</taxon>
        <taxon>Spiralia</taxon>
        <taxon>Lophotrochozoa</taxon>
        <taxon>Mollusca</taxon>
        <taxon>Gastropoda</taxon>
        <taxon>Patellogastropoda</taxon>
        <taxon>Lottioidea</taxon>
        <taxon>Lottiidae</taxon>
        <taxon>Lottia</taxon>
    </lineage>
</organism>
<dbReference type="InterPro" id="IPR013087">
    <property type="entry name" value="Znf_C2H2_type"/>
</dbReference>
<dbReference type="AlphaFoldDB" id="V3ZKL9"/>
<accession>V3ZKL9</accession>